<dbReference type="EMBL" id="CAJNOW010015826">
    <property type="protein sequence ID" value="CAF1645511.1"/>
    <property type="molecule type" value="Genomic_DNA"/>
</dbReference>
<comment type="caution">
    <text evidence="1">The sequence shown here is derived from an EMBL/GenBank/DDBJ whole genome shotgun (WGS) entry which is preliminary data.</text>
</comment>
<name>A0A816E5H7_9BILA</name>
<dbReference type="Proteomes" id="UP000663834">
    <property type="component" value="Unassembled WGS sequence"/>
</dbReference>
<organism evidence="1 2">
    <name type="scientific">Rotaria magnacalcarata</name>
    <dbReference type="NCBI Taxonomy" id="392030"/>
    <lineage>
        <taxon>Eukaryota</taxon>
        <taxon>Metazoa</taxon>
        <taxon>Spiralia</taxon>
        <taxon>Gnathifera</taxon>
        <taxon>Rotifera</taxon>
        <taxon>Eurotatoria</taxon>
        <taxon>Bdelloidea</taxon>
        <taxon>Philodinida</taxon>
        <taxon>Philodinidae</taxon>
        <taxon>Rotaria</taxon>
    </lineage>
</organism>
<proteinExistence type="predicted"/>
<evidence type="ECO:0000313" key="2">
    <source>
        <dbReference type="Proteomes" id="UP000663834"/>
    </source>
</evidence>
<dbReference type="AlphaFoldDB" id="A0A816E5H7"/>
<accession>A0A816E5H7</accession>
<sequence>MNANIIDGIIAEAQPFLALGERLSFIYNNILSSINEQSSKSTAMILETYQNDAVKMIQILRDIDGSASSEFNNIKL</sequence>
<reference evidence="1" key="1">
    <citation type="submission" date="2021-02" db="EMBL/GenBank/DDBJ databases">
        <authorList>
            <person name="Nowell W R."/>
        </authorList>
    </citation>
    <scope>NUCLEOTIDE SEQUENCE</scope>
</reference>
<evidence type="ECO:0000313" key="1">
    <source>
        <dbReference type="EMBL" id="CAF1645511.1"/>
    </source>
</evidence>
<gene>
    <name evidence="1" type="ORF">KQP761_LOCUS28920</name>
</gene>
<protein>
    <submittedName>
        <fullName evidence="1">Uncharacterized protein</fullName>
    </submittedName>
</protein>